<evidence type="ECO:0000313" key="1">
    <source>
        <dbReference type="EMBL" id="REF30194.1"/>
    </source>
</evidence>
<name>A0A3D9UW14_9MICO</name>
<dbReference type="EMBL" id="QTUA01000001">
    <property type="protein sequence ID" value="REF30194.1"/>
    <property type="molecule type" value="Genomic_DNA"/>
</dbReference>
<comment type="caution">
    <text evidence="1">The sequence shown here is derived from an EMBL/GenBank/DDBJ whole genome shotgun (WGS) entry which is preliminary data.</text>
</comment>
<sequence>MPVLDRPVDVDGFWKDGYTIVKGVYSPEEIQAFRDACRKGGGANGGDLLARPLLRSVLTDGAMIGIAKKILNSDQIWYGGDSSFTINSTGRGWHKDNADRTDGNAPDWKSDYTQLRFGIYLQDHTEHTGGLNLRRGSHNVVPLSEGENIYVKSAVGDVGVWSMRITHSGNGELLKDGSTTDPNDAKPVDPSLLTEKDGDRMAIFAALGLDDEHAARYTDYLKTRTYMANVWRHGQYDDAARQAAKDAGLILRDVPSEVLNDPNAGKNAEWAPIPY</sequence>
<accession>A0A3D9UW14</accession>
<dbReference type="RefSeq" id="WP_115922213.1">
    <property type="nucleotide sequence ID" value="NZ_QTUA01000001.1"/>
</dbReference>
<dbReference type="AlphaFoldDB" id="A0A3D9UW14"/>
<dbReference type="Proteomes" id="UP000256253">
    <property type="component" value="Unassembled WGS sequence"/>
</dbReference>
<evidence type="ECO:0008006" key="3">
    <source>
        <dbReference type="Google" id="ProtNLM"/>
    </source>
</evidence>
<reference evidence="1 2" key="1">
    <citation type="submission" date="2018-08" db="EMBL/GenBank/DDBJ databases">
        <title>Sequencing the genomes of 1000 actinobacteria strains.</title>
        <authorList>
            <person name="Klenk H.-P."/>
        </authorList>
    </citation>
    <scope>NUCLEOTIDE SEQUENCE [LARGE SCALE GENOMIC DNA]</scope>
    <source>
        <strain evidence="1 2">DSM 22967</strain>
    </source>
</reference>
<evidence type="ECO:0000313" key="2">
    <source>
        <dbReference type="Proteomes" id="UP000256253"/>
    </source>
</evidence>
<keyword evidence="2" id="KW-1185">Reference proteome</keyword>
<organism evidence="1 2">
    <name type="scientific">Calidifontibacter indicus</name>
    <dbReference type="NCBI Taxonomy" id="419650"/>
    <lineage>
        <taxon>Bacteria</taxon>
        <taxon>Bacillati</taxon>
        <taxon>Actinomycetota</taxon>
        <taxon>Actinomycetes</taxon>
        <taxon>Micrococcales</taxon>
        <taxon>Dermacoccaceae</taxon>
        <taxon>Calidifontibacter</taxon>
    </lineage>
</organism>
<dbReference type="OrthoDB" id="3806556at2"/>
<dbReference type="Gene3D" id="2.60.120.620">
    <property type="entry name" value="q2cbj1_9rhob like domain"/>
    <property type="match status" value="1"/>
</dbReference>
<gene>
    <name evidence="1" type="ORF">DFJ65_1188</name>
</gene>
<dbReference type="SUPFAM" id="SSF51197">
    <property type="entry name" value="Clavaminate synthase-like"/>
    <property type="match status" value="1"/>
</dbReference>
<protein>
    <recommendedName>
        <fullName evidence="3">Phytanoyl-CoA dioxygenase PhyH</fullName>
    </recommendedName>
</protein>
<proteinExistence type="predicted"/>